<dbReference type="EMBL" id="FUXU01000131">
    <property type="protein sequence ID" value="SKA70623.1"/>
    <property type="molecule type" value="Genomic_DNA"/>
</dbReference>
<reference evidence="6" key="1">
    <citation type="submission" date="2017-02" db="EMBL/GenBank/DDBJ databases">
        <authorList>
            <person name="Varghese N."/>
            <person name="Submissions S."/>
        </authorList>
    </citation>
    <scope>NUCLEOTIDE SEQUENCE [LARGE SCALE GENOMIC DNA]</scope>
    <source>
        <strain evidence="6">DSM 22720</strain>
    </source>
</reference>
<evidence type="ECO:0000256" key="1">
    <source>
        <dbReference type="ARBA" id="ARBA00006429"/>
    </source>
</evidence>
<sequence>MLKIKSASIMAIFFYPVVSIAADCQKPEVPAFDSKTYYANIDNTNPVTLKNSLNKIISSNYVKQSYKCVWNMLEEADQDPSNPDNVVLIYSQQSYPKKSRSGSSIPGNKWNREHLWATSHGFPKQHQYAYTDGHHIVASDQKCNALRGDLDFGIGGTLIERCNSSLQKDRTWEPPHENKGDIARKLFYMAVRYDGDLLSNTPDLILSNNLTSEKTPFLGELCDLYKWHKIDPVDKKEISRNNVIYSWQGNRNPFIDNPAWADKIFGNACPDS</sequence>
<dbReference type="AlphaFoldDB" id="A0A1T4W074"/>
<keyword evidence="4" id="KW-0732">Signal</keyword>
<dbReference type="SUPFAM" id="SSF54060">
    <property type="entry name" value="His-Me finger endonucleases"/>
    <property type="match status" value="1"/>
</dbReference>
<dbReference type="RefSeq" id="WP_170915250.1">
    <property type="nucleotide sequence ID" value="NZ_FUXU01000131.1"/>
</dbReference>
<dbReference type="InterPro" id="IPR007346">
    <property type="entry name" value="Endonuclease-I"/>
</dbReference>
<name>A0A1T4W074_9GAMM</name>
<keyword evidence="6" id="KW-1185">Reference proteome</keyword>
<dbReference type="GO" id="GO:0004519">
    <property type="term" value="F:endonuclease activity"/>
    <property type="evidence" value="ECO:0007669"/>
    <property type="project" value="UniProtKB-KW"/>
</dbReference>
<evidence type="ECO:0000256" key="2">
    <source>
        <dbReference type="ARBA" id="ARBA00022722"/>
    </source>
</evidence>
<keyword evidence="2" id="KW-0540">Nuclease</keyword>
<evidence type="ECO:0000256" key="4">
    <source>
        <dbReference type="SAM" id="SignalP"/>
    </source>
</evidence>
<feature type="signal peptide" evidence="4">
    <location>
        <begin position="1"/>
        <end position="21"/>
    </location>
</feature>
<comment type="similarity">
    <text evidence="1">Belongs to the EndA/NucM nuclease family.</text>
</comment>
<dbReference type="InterPro" id="IPR044925">
    <property type="entry name" value="His-Me_finger_sf"/>
</dbReference>
<evidence type="ECO:0000313" key="5">
    <source>
        <dbReference type="EMBL" id="SKA70623.1"/>
    </source>
</evidence>
<evidence type="ECO:0000313" key="6">
    <source>
        <dbReference type="Proteomes" id="UP000190162"/>
    </source>
</evidence>
<dbReference type="PANTHER" id="PTHR33607">
    <property type="entry name" value="ENDONUCLEASE-1"/>
    <property type="match status" value="1"/>
</dbReference>
<dbReference type="PANTHER" id="PTHR33607:SF2">
    <property type="entry name" value="ENDONUCLEASE-1"/>
    <property type="match status" value="1"/>
</dbReference>
<dbReference type="Pfam" id="PF04231">
    <property type="entry name" value="Endonuclease_1"/>
    <property type="match status" value="1"/>
</dbReference>
<protein>
    <submittedName>
        <fullName evidence="5">Endonuclease I</fullName>
    </submittedName>
</protein>
<feature type="chain" id="PRO_5012933619" evidence="4">
    <location>
        <begin position="22"/>
        <end position="272"/>
    </location>
</feature>
<keyword evidence="3" id="KW-0378">Hydrolase</keyword>
<organism evidence="5 6">
    <name type="scientific">Enterovibrio nigricans DSM 22720</name>
    <dbReference type="NCBI Taxonomy" id="1121868"/>
    <lineage>
        <taxon>Bacteria</taxon>
        <taxon>Pseudomonadati</taxon>
        <taxon>Pseudomonadota</taxon>
        <taxon>Gammaproteobacteria</taxon>
        <taxon>Vibrionales</taxon>
        <taxon>Vibrionaceae</taxon>
        <taxon>Enterovibrio</taxon>
    </lineage>
</organism>
<accession>A0A1T4W074</accession>
<proteinExistence type="inferred from homology"/>
<dbReference type="GO" id="GO:0016787">
    <property type="term" value="F:hydrolase activity"/>
    <property type="evidence" value="ECO:0007669"/>
    <property type="project" value="UniProtKB-KW"/>
</dbReference>
<evidence type="ECO:0000256" key="3">
    <source>
        <dbReference type="ARBA" id="ARBA00022801"/>
    </source>
</evidence>
<gene>
    <name evidence="5" type="ORF">SAMN02745132_04596</name>
</gene>
<keyword evidence="5" id="KW-0255">Endonuclease</keyword>
<dbReference type="Proteomes" id="UP000190162">
    <property type="component" value="Unassembled WGS sequence"/>
</dbReference>